<comment type="caution">
    <text evidence="2">The sequence shown here is derived from an EMBL/GenBank/DDBJ whole genome shotgun (WGS) entry which is preliminary data.</text>
</comment>
<accession>A0ABP7X2A4</accession>
<evidence type="ECO:0000313" key="3">
    <source>
        <dbReference type="Proteomes" id="UP001500683"/>
    </source>
</evidence>
<keyword evidence="3" id="KW-1185">Reference proteome</keyword>
<dbReference type="EMBL" id="BAAAZG010000061">
    <property type="protein sequence ID" value="GAA4100962.1"/>
    <property type="molecule type" value="Genomic_DNA"/>
</dbReference>
<feature type="domain" description="DUF8033" evidence="1">
    <location>
        <begin position="62"/>
        <end position="96"/>
    </location>
</feature>
<reference evidence="3" key="1">
    <citation type="journal article" date="2019" name="Int. J. Syst. Evol. Microbiol.">
        <title>The Global Catalogue of Microorganisms (GCM) 10K type strain sequencing project: providing services to taxonomists for standard genome sequencing and annotation.</title>
        <authorList>
            <consortium name="The Broad Institute Genomics Platform"/>
            <consortium name="The Broad Institute Genome Sequencing Center for Infectious Disease"/>
            <person name="Wu L."/>
            <person name="Ma J."/>
        </authorList>
    </citation>
    <scope>NUCLEOTIDE SEQUENCE [LARGE SCALE GENOMIC DNA]</scope>
    <source>
        <strain evidence="3">JCM 16702</strain>
    </source>
</reference>
<dbReference type="RefSeq" id="WP_344957684.1">
    <property type="nucleotide sequence ID" value="NZ_BAAAZG010000061.1"/>
</dbReference>
<gene>
    <name evidence="2" type="ORF">GCM10022214_78060</name>
</gene>
<evidence type="ECO:0000313" key="2">
    <source>
        <dbReference type="EMBL" id="GAA4100962.1"/>
    </source>
</evidence>
<proteinExistence type="predicted"/>
<dbReference type="Pfam" id="PF26096">
    <property type="entry name" value="DUF8033"/>
    <property type="match status" value="1"/>
</dbReference>
<dbReference type="InterPro" id="IPR058346">
    <property type="entry name" value="DUF8033"/>
</dbReference>
<name>A0ABP7X2A4_9ACTN</name>
<evidence type="ECO:0000259" key="1">
    <source>
        <dbReference type="Pfam" id="PF26096"/>
    </source>
</evidence>
<organism evidence="2 3">
    <name type="scientific">Actinomadura miaoliensis</name>
    <dbReference type="NCBI Taxonomy" id="430685"/>
    <lineage>
        <taxon>Bacteria</taxon>
        <taxon>Bacillati</taxon>
        <taxon>Actinomycetota</taxon>
        <taxon>Actinomycetes</taxon>
        <taxon>Streptosporangiales</taxon>
        <taxon>Thermomonosporaceae</taxon>
        <taxon>Actinomadura</taxon>
    </lineage>
</organism>
<protein>
    <recommendedName>
        <fullName evidence="1">DUF8033 domain-containing protein</fullName>
    </recommendedName>
</protein>
<dbReference type="Proteomes" id="UP001500683">
    <property type="component" value="Unassembled WGS sequence"/>
</dbReference>
<sequence>MAKLSIRYDVGGPDGPLAHLQPFDTHGAMSATPYAPGSTGRLPLAWARRYDDDRRSSGIIYTVRSYATPIAWVRADGRMVVPPVTYSPTTTRHQNLCRAWLGTAVAVGEDAAAA</sequence>